<keyword evidence="4 7" id="KW-0067">ATP-binding</keyword>
<dbReference type="InterPro" id="IPR018149">
    <property type="entry name" value="Lys-tRNA-synth_II_C"/>
</dbReference>
<evidence type="ECO:0000256" key="2">
    <source>
        <dbReference type="ARBA" id="ARBA00022723"/>
    </source>
</evidence>
<feature type="domain" description="Aminoacyl-transfer RNA synthetases class-II family profile" evidence="9">
    <location>
        <begin position="193"/>
        <end position="521"/>
    </location>
</feature>
<dbReference type="PANTHER" id="PTHR42918:SF15">
    <property type="entry name" value="LYSINE--TRNA LIGASE, CHLOROPLASTIC_MITOCHONDRIAL"/>
    <property type="match status" value="1"/>
</dbReference>
<keyword evidence="1 7" id="KW-0436">Ligase</keyword>
<feature type="binding site" evidence="7">
    <location>
        <position position="440"/>
    </location>
    <ligand>
        <name>Mg(2+)</name>
        <dbReference type="ChEBI" id="CHEBI:18420"/>
        <label>2</label>
    </ligand>
</feature>
<evidence type="ECO:0000256" key="5">
    <source>
        <dbReference type="ARBA" id="ARBA00023146"/>
    </source>
</evidence>
<evidence type="ECO:0000256" key="7">
    <source>
        <dbReference type="HAMAP-Rule" id="MF_00252"/>
    </source>
</evidence>
<keyword evidence="3 7" id="KW-0547">Nucleotide-binding</keyword>
<comment type="similarity">
    <text evidence="7">Belongs to the class-II aminoacyl-tRNA synthetase family.</text>
</comment>
<evidence type="ECO:0000256" key="3">
    <source>
        <dbReference type="ARBA" id="ARBA00022741"/>
    </source>
</evidence>
<accession>A0ABS5QJI4</accession>
<dbReference type="Pfam" id="PF01336">
    <property type="entry name" value="tRNA_anti-codon"/>
    <property type="match status" value="1"/>
</dbReference>
<dbReference type="SUPFAM" id="SSF50249">
    <property type="entry name" value="Nucleic acid-binding proteins"/>
    <property type="match status" value="1"/>
</dbReference>
<dbReference type="GO" id="GO:0004824">
    <property type="term" value="F:lysine-tRNA ligase activity"/>
    <property type="evidence" value="ECO:0007669"/>
    <property type="project" value="UniProtKB-EC"/>
</dbReference>
<comment type="subunit">
    <text evidence="7">Homodimer.</text>
</comment>
<comment type="cofactor">
    <cofactor evidence="7 8">
        <name>Mg(2+)</name>
        <dbReference type="ChEBI" id="CHEBI:18420"/>
    </cofactor>
    <text evidence="7 8">Binds 3 Mg(2+) ions per subunit.</text>
</comment>
<dbReference type="InterPro" id="IPR002313">
    <property type="entry name" value="Lys-tRNA-ligase_II"/>
</dbReference>
<evidence type="ECO:0000259" key="9">
    <source>
        <dbReference type="PROSITE" id="PS50862"/>
    </source>
</evidence>
<comment type="subcellular location">
    <subcellularLocation>
        <location evidence="7">Cytoplasm</location>
    </subcellularLocation>
</comment>
<feature type="binding site" evidence="7">
    <location>
        <position position="440"/>
    </location>
    <ligand>
        <name>Mg(2+)</name>
        <dbReference type="ChEBI" id="CHEBI:18420"/>
        <label>1</label>
    </ligand>
</feature>
<keyword evidence="5 7" id="KW-0030">Aminoacyl-tRNA synthetase</keyword>
<evidence type="ECO:0000256" key="1">
    <source>
        <dbReference type="ARBA" id="ARBA00022598"/>
    </source>
</evidence>
<dbReference type="EMBL" id="JAEDAM010000001">
    <property type="protein sequence ID" value="MBS8121432.1"/>
    <property type="molecule type" value="Genomic_DNA"/>
</dbReference>
<gene>
    <name evidence="7" type="primary">lysS</name>
    <name evidence="10" type="ORF">VAMP_2n188</name>
</gene>
<dbReference type="PRINTS" id="PR00982">
    <property type="entry name" value="TRNASYNTHLYS"/>
</dbReference>
<dbReference type="InterPro" id="IPR006195">
    <property type="entry name" value="aa-tRNA-synth_II"/>
</dbReference>
<keyword evidence="7" id="KW-0648">Protein biosynthesis</keyword>
<sequence length="535" mass="61825">MNYTNESLDRIQKIKKLKDAGLIVYANKFDKKYDISEILKNKDKIKDASYLMKDGASGDFKTAGRIISFHSHGKLAFAKIQDNTGFIQICFVKDKIKLNDGQNFLDSIDIQGEKKIAYKIIEKFIDVGDYLGIEGDLFFTKHGELTIFVDNFQILSKAIRPLPEKWHGIKDKELSYRQRYLDLISNEETYNRFLLRSKFLKVLRDFYHENNFIEIETPVLGSAASGAAAKPFVTYHNDFDHDFFLRISPETNLKKSTVGRFEKVFEIARDFRNEGSDPSHLQEFTMVEHYAVYWNFENNMDFTEKMFNYLFDNIPELKKQIKVKNKNGEIKEIDFSNKWEKIDYIDGVKNSCGIDVTKYNLGDEKKLISDIKGVGVEFVGMDKMAVPTLIDYLYKKVLRPNIVGPAFVYNYPKTMQPLARQSDKNSNIVEQFQLVVNGWEIVKAYSELVDPEIQKANFDSQKEAIKQGDEEATSGDDDFVLAMEYAMPPQSGFGMGIERILTILSEQENLRDIVLFPLMKPLKNDIDIDQENELI</sequence>
<keyword evidence="7 8" id="KW-0460">Magnesium</keyword>
<dbReference type="HAMAP" id="MF_00252">
    <property type="entry name" value="Lys_tRNA_synth_class2"/>
    <property type="match status" value="1"/>
</dbReference>
<dbReference type="Gene3D" id="3.30.930.10">
    <property type="entry name" value="Bira Bifunctional Protein, Domain 2"/>
    <property type="match status" value="1"/>
</dbReference>
<protein>
    <recommendedName>
        <fullName evidence="7">Lysine--tRNA ligase</fullName>
        <ecNumber evidence="7">6.1.1.6</ecNumber>
    </recommendedName>
    <alternativeName>
        <fullName evidence="7">Lysyl-tRNA synthetase</fullName>
        <shortName evidence="7">LysRS</shortName>
    </alternativeName>
</protein>
<dbReference type="SUPFAM" id="SSF55681">
    <property type="entry name" value="Class II aaRS and biotin synthetases"/>
    <property type="match status" value="1"/>
</dbReference>
<keyword evidence="7" id="KW-0963">Cytoplasm</keyword>
<dbReference type="InterPro" id="IPR004365">
    <property type="entry name" value="NA-bd_OB_tRNA"/>
</dbReference>
<keyword evidence="11" id="KW-1185">Reference proteome</keyword>
<dbReference type="NCBIfam" id="NF001756">
    <property type="entry name" value="PRK00484.1"/>
    <property type="match status" value="1"/>
</dbReference>
<dbReference type="RefSeq" id="WP_213347944.1">
    <property type="nucleotide sequence ID" value="NZ_JAEDAM010000001.1"/>
</dbReference>
<dbReference type="InterPro" id="IPR044136">
    <property type="entry name" value="Lys-tRNA-ligase_II_N"/>
</dbReference>
<comment type="caution">
    <text evidence="10">The sequence shown here is derived from an EMBL/GenBank/DDBJ whole genome shotgun (WGS) entry which is preliminary data.</text>
</comment>
<dbReference type="InterPro" id="IPR012340">
    <property type="entry name" value="NA-bd_OB-fold"/>
</dbReference>
<dbReference type="Pfam" id="PF00152">
    <property type="entry name" value="tRNA-synt_2"/>
    <property type="match status" value="1"/>
</dbReference>
<organism evidence="10 11">
    <name type="scientific">Candidatus Vampirococcus lugosii</name>
    <dbReference type="NCBI Taxonomy" id="2789015"/>
    <lineage>
        <taxon>Bacteria</taxon>
        <taxon>Candidatus Absconditibacteriota</taxon>
        <taxon>Vampirococcus</taxon>
    </lineage>
</organism>
<evidence type="ECO:0000256" key="4">
    <source>
        <dbReference type="ARBA" id="ARBA00022840"/>
    </source>
</evidence>
<dbReference type="NCBIfam" id="TIGR00499">
    <property type="entry name" value="lysS_bact"/>
    <property type="match status" value="1"/>
</dbReference>
<dbReference type="Proteomes" id="UP000680365">
    <property type="component" value="Unassembled WGS sequence"/>
</dbReference>
<dbReference type="PANTHER" id="PTHR42918">
    <property type="entry name" value="LYSYL-TRNA SYNTHETASE"/>
    <property type="match status" value="1"/>
</dbReference>
<name>A0ABS5QJI4_9BACT</name>
<dbReference type="CDD" id="cd04322">
    <property type="entry name" value="LysRS_N"/>
    <property type="match status" value="1"/>
</dbReference>
<dbReference type="InterPro" id="IPR004364">
    <property type="entry name" value="Aa-tRNA-synt_II"/>
</dbReference>
<proteinExistence type="inferred from homology"/>
<keyword evidence="2 7" id="KW-0479">Metal-binding</keyword>
<dbReference type="EC" id="6.1.1.6" evidence="7"/>
<dbReference type="InterPro" id="IPR045864">
    <property type="entry name" value="aa-tRNA-synth_II/BPL/LPL"/>
</dbReference>
<reference evidence="10 11" key="1">
    <citation type="journal article" date="2021" name="Nat. Commun.">
        <title>Reductive evolution and unique predatory mode in the CPR bacterium Vampirococcus lugosii.</title>
        <authorList>
            <person name="Moreira D."/>
            <person name="Zivanovic Y."/>
            <person name="Lopez-Archilla A.I."/>
            <person name="Iniesto M."/>
            <person name="Lopez-Garcia P."/>
        </authorList>
    </citation>
    <scope>NUCLEOTIDE SEQUENCE [LARGE SCALE GENOMIC DNA]</scope>
    <source>
        <strain evidence="10">Chiprana</strain>
    </source>
</reference>
<evidence type="ECO:0000256" key="6">
    <source>
        <dbReference type="ARBA" id="ARBA00048573"/>
    </source>
</evidence>
<evidence type="ECO:0000256" key="8">
    <source>
        <dbReference type="RuleBase" id="RU000336"/>
    </source>
</evidence>
<dbReference type="PROSITE" id="PS50862">
    <property type="entry name" value="AA_TRNA_LIGASE_II"/>
    <property type="match status" value="1"/>
</dbReference>
<evidence type="ECO:0000313" key="10">
    <source>
        <dbReference type="EMBL" id="MBS8121432.1"/>
    </source>
</evidence>
<comment type="caution">
    <text evidence="7">Lacks conserved residue(s) required for the propagation of feature annotation.</text>
</comment>
<evidence type="ECO:0000313" key="11">
    <source>
        <dbReference type="Proteomes" id="UP000680365"/>
    </source>
</evidence>
<dbReference type="Gene3D" id="2.40.50.140">
    <property type="entry name" value="Nucleic acid-binding proteins"/>
    <property type="match status" value="1"/>
</dbReference>
<comment type="catalytic activity">
    <reaction evidence="6 7 8">
        <text>tRNA(Lys) + L-lysine + ATP = L-lysyl-tRNA(Lys) + AMP + diphosphate</text>
        <dbReference type="Rhea" id="RHEA:20792"/>
        <dbReference type="Rhea" id="RHEA-COMP:9696"/>
        <dbReference type="Rhea" id="RHEA-COMP:9697"/>
        <dbReference type="ChEBI" id="CHEBI:30616"/>
        <dbReference type="ChEBI" id="CHEBI:32551"/>
        <dbReference type="ChEBI" id="CHEBI:33019"/>
        <dbReference type="ChEBI" id="CHEBI:78442"/>
        <dbReference type="ChEBI" id="CHEBI:78529"/>
        <dbReference type="ChEBI" id="CHEBI:456215"/>
        <dbReference type="EC" id="6.1.1.6"/>
    </reaction>
</comment>